<dbReference type="InterPro" id="IPR041653">
    <property type="entry name" value="Importin_rep_4"/>
</dbReference>
<dbReference type="EMBL" id="DS268681">
    <property type="protein sequence ID" value="EFO98312.1"/>
    <property type="molecule type" value="Genomic_DNA"/>
</dbReference>
<keyword evidence="5" id="KW-0677">Repeat</keyword>
<dbReference type="Pfam" id="PF25574">
    <property type="entry name" value="TPR_IMB1"/>
    <property type="match status" value="1"/>
</dbReference>
<dbReference type="Pfam" id="PF25780">
    <property type="entry name" value="TPR_IPO5"/>
    <property type="match status" value="1"/>
</dbReference>
<dbReference type="eggNOG" id="KOG2171">
    <property type="taxonomic scope" value="Eukaryota"/>
</dbReference>
<dbReference type="Pfam" id="PF13513">
    <property type="entry name" value="HEAT_EZ"/>
    <property type="match status" value="1"/>
</dbReference>
<evidence type="ECO:0000256" key="9">
    <source>
        <dbReference type="PROSITE-ProRule" id="PRU00103"/>
    </source>
</evidence>
<reference evidence="11" key="1">
    <citation type="submission" date="2007-07" db="EMBL/GenBank/DDBJ databases">
        <title>PCAP assembly of the Caenorhabditis remanei genome.</title>
        <authorList>
            <consortium name="The Caenorhabditis remanei Sequencing Consortium"/>
            <person name="Wilson R.K."/>
        </authorList>
    </citation>
    <scope>NUCLEOTIDE SEQUENCE [LARGE SCALE GENOMIC DNA]</scope>
    <source>
        <strain evidence="11">PB4641</strain>
    </source>
</reference>
<sequence length="1150" mass="129580">MCFWKFLVVFFLFLLIFCGKIVIFRENSRILQHFPYIIITGYSRMDVNQFAELIQRLQSSDNEIRKKAEEQYEQIDGPTKVALLFECYNQFANSAEVRSTVLVFLRRVLSRDWDAIWENLNDENKQRILAKVLEMIVHETDISIKKKIADLISEIASNLIDDAGDMSWQGVLELMDHCLKSDDLTANYIALLILRGCPIIFGNKLAHFLPSLKVVLEKCMATPDLQIKSTAVRAVIAFAVDNDEEKDVIRLMTALVPNVLQVCNETSDEDDSDGALGEFAELASSLPKCLNSHLPQVLQVTLQVSKKSTVKFAENVLAANKEKNEMCRQNAIEVICSYMESAPKGLKKYAPNAFSHILECLLACMTELDDEVLQEWLNEIEEEDDYEDIPIIAESAIDRVACCINGKTMLPVFLPLVEKLLTNDDWKMKHAALRAFSAVGEGCQRSMEPHIEQIMVHITRYVNDAHPRVQYAACNAIGQMSSDFAPTLQKKCHAAVIPALLESLDRTDVPRVCAHAASALVNFAEECPKSIIGQYLPYILQKLENVLSAVFNRLSDKRYQVVVENIVTAIASVAEAAEELFKEHHARLIPNLVHILQNVGELKELRGKTIECISLIGYAVGKEHFHATAIDILNLLGDGMKDLAIDDPQYSYMISSWTRFCSILGADFAPFLPVVMDPVLRAARYRPDFNIFNNEDIQDTEEGVEYHGIGGEKTVGIRTSGLEEKATACDMLVAFAKEMKEAFMPYVVDVYELAIKNLDFGLHDGVRTASAEIMPFLLVCVEKQGLADKRRLWCEFLKALTTSMEEEDDVEILASFMTAIGSCIEVMKTEGIAEEEVKLIISVLLKQLENYGKRMNDRPAEDEDDDDAEAKEELDYFMELEASCLGAISDLTHSLMKEFKESIFEGMINVFDCAVQLIEGSKQYFERQWGMCLLDDAIEYGVGHLPTRFPKLIPIMYKLLGDEYPEVRQAAAYGFGVMAVRYQHINDYRNEILSCLQPLAAMIEREDARATEESTVATENAISAFAKIIANVPLPDDVYRQVVEKFLSWLPTYSDTEESPYIYSALAQLFDKQDPALFGAENQNLSRIFTVCLLSIANEAFNDDEHGNHTKSRIATILKTIYSSFPQFAQQDGIDEHLQGVLQRVLTTGQ</sequence>
<dbReference type="GO" id="GO:0005634">
    <property type="term" value="C:nucleus"/>
    <property type="evidence" value="ECO:0007669"/>
    <property type="project" value="UniProtKB-SubCell"/>
</dbReference>
<dbReference type="InterPro" id="IPR040122">
    <property type="entry name" value="Importin_beta"/>
</dbReference>
<protein>
    <submittedName>
        <fullName evidence="11">CRE-IMB-3 protein</fullName>
    </submittedName>
</protein>
<dbReference type="InterPro" id="IPR021133">
    <property type="entry name" value="HEAT_type_2"/>
</dbReference>
<organism evidence="12">
    <name type="scientific">Caenorhabditis remanei</name>
    <name type="common">Caenorhabditis vulgaris</name>
    <dbReference type="NCBI Taxonomy" id="31234"/>
    <lineage>
        <taxon>Eukaryota</taxon>
        <taxon>Metazoa</taxon>
        <taxon>Ecdysozoa</taxon>
        <taxon>Nematoda</taxon>
        <taxon>Chromadorea</taxon>
        <taxon>Rhabditida</taxon>
        <taxon>Rhabditina</taxon>
        <taxon>Rhabditomorpha</taxon>
        <taxon>Rhabditoidea</taxon>
        <taxon>Rhabditidae</taxon>
        <taxon>Peloderinae</taxon>
        <taxon>Caenorhabditis</taxon>
    </lineage>
</organism>
<dbReference type="InterPro" id="IPR057672">
    <property type="entry name" value="TPR_IPO4/5"/>
</dbReference>
<dbReference type="InterPro" id="IPR041389">
    <property type="entry name" value="Importin_rep_6"/>
</dbReference>
<dbReference type="PROSITE" id="PS50077">
    <property type="entry name" value="HEAT_REPEAT"/>
    <property type="match status" value="1"/>
</dbReference>
<gene>
    <name evidence="11" type="primary">Cre-imb-3</name>
    <name evidence="11" type="ORF">CRE_20980</name>
</gene>
<dbReference type="Proteomes" id="UP000008281">
    <property type="component" value="Unassembled WGS sequence"/>
</dbReference>
<name>E3NHM1_CAERE</name>
<comment type="subcellular location">
    <subcellularLocation>
        <location evidence="2">Cytoplasm</location>
    </subcellularLocation>
    <subcellularLocation>
        <location evidence="1">Nucleus</location>
    </subcellularLocation>
</comment>
<dbReference type="Pfam" id="PF02985">
    <property type="entry name" value="HEAT"/>
    <property type="match status" value="1"/>
</dbReference>
<evidence type="ECO:0000256" key="1">
    <source>
        <dbReference type="ARBA" id="ARBA00004123"/>
    </source>
</evidence>
<feature type="domain" description="Importin N-terminal" evidence="10">
    <location>
        <begin position="68"/>
        <end position="138"/>
    </location>
</feature>
<accession>E3NHM1</accession>
<feature type="repeat" description="HEAT" evidence="9">
    <location>
        <begin position="952"/>
        <end position="979"/>
    </location>
</feature>
<dbReference type="InterPro" id="IPR016024">
    <property type="entry name" value="ARM-type_fold"/>
</dbReference>
<dbReference type="HOGENOM" id="CLU_003794_0_0_1"/>
<dbReference type="InterPro" id="IPR000357">
    <property type="entry name" value="HEAT"/>
</dbReference>
<evidence type="ECO:0000256" key="3">
    <source>
        <dbReference type="ARBA" id="ARBA00022448"/>
    </source>
</evidence>
<keyword evidence="12" id="KW-1185">Reference proteome</keyword>
<keyword evidence="8" id="KW-0539">Nucleus</keyword>
<evidence type="ECO:0000313" key="12">
    <source>
        <dbReference type="Proteomes" id="UP000008281"/>
    </source>
</evidence>
<dbReference type="STRING" id="31234.E3NHM1"/>
<dbReference type="PROSITE" id="PS50166">
    <property type="entry name" value="IMPORTIN_B_NT"/>
    <property type="match status" value="1"/>
</dbReference>
<dbReference type="Pfam" id="PF18808">
    <property type="entry name" value="Importin_rep_4"/>
    <property type="match status" value="1"/>
</dbReference>
<dbReference type="Pfam" id="PF18829">
    <property type="entry name" value="Importin_rep_6"/>
    <property type="match status" value="1"/>
</dbReference>
<dbReference type="InterPro" id="IPR001494">
    <property type="entry name" value="Importin-beta_N"/>
</dbReference>
<proteinExistence type="predicted"/>
<evidence type="ECO:0000313" key="11">
    <source>
        <dbReference type="EMBL" id="EFO98312.1"/>
    </source>
</evidence>
<keyword evidence="6" id="KW-0653">Protein transport</keyword>
<evidence type="ECO:0000256" key="4">
    <source>
        <dbReference type="ARBA" id="ARBA00022490"/>
    </source>
</evidence>
<dbReference type="Gene3D" id="1.25.10.10">
    <property type="entry name" value="Leucine-rich Repeat Variant"/>
    <property type="match status" value="1"/>
</dbReference>
<evidence type="ECO:0000256" key="5">
    <source>
        <dbReference type="ARBA" id="ARBA00022737"/>
    </source>
</evidence>
<evidence type="ECO:0000259" key="10">
    <source>
        <dbReference type="PROSITE" id="PS50166"/>
    </source>
</evidence>
<keyword evidence="7" id="KW-0007">Acetylation</keyword>
<dbReference type="InterPro" id="IPR011989">
    <property type="entry name" value="ARM-like"/>
</dbReference>
<dbReference type="PANTHER" id="PTHR10527">
    <property type="entry name" value="IMPORTIN BETA"/>
    <property type="match status" value="1"/>
</dbReference>
<dbReference type="GO" id="GO:0031267">
    <property type="term" value="F:small GTPase binding"/>
    <property type="evidence" value="ECO:0007669"/>
    <property type="project" value="InterPro"/>
</dbReference>
<dbReference type="FunCoup" id="E3NHM1">
    <property type="interactions" value="3521"/>
</dbReference>
<keyword evidence="4" id="KW-0963">Cytoplasm</keyword>
<keyword evidence="3" id="KW-0813">Transport</keyword>
<dbReference type="SUPFAM" id="SSF48371">
    <property type="entry name" value="ARM repeat"/>
    <property type="match status" value="2"/>
</dbReference>
<dbReference type="OrthoDB" id="543373at2759"/>
<dbReference type="GO" id="GO:0006606">
    <property type="term" value="P:protein import into nucleus"/>
    <property type="evidence" value="ECO:0007669"/>
    <property type="project" value="InterPro"/>
</dbReference>
<evidence type="ECO:0000256" key="6">
    <source>
        <dbReference type="ARBA" id="ARBA00022927"/>
    </source>
</evidence>
<evidence type="ECO:0000256" key="2">
    <source>
        <dbReference type="ARBA" id="ARBA00004496"/>
    </source>
</evidence>
<dbReference type="InParanoid" id="E3NHM1"/>
<evidence type="ECO:0000256" key="7">
    <source>
        <dbReference type="ARBA" id="ARBA00022990"/>
    </source>
</evidence>
<evidence type="ECO:0000256" key="8">
    <source>
        <dbReference type="ARBA" id="ARBA00023242"/>
    </source>
</evidence>
<dbReference type="GO" id="GO:0005737">
    <property type="term" value="C:cytoplasm"/>
    <property type="evidence" value="ECO:0007669"/>
    <property type="project" value="UniProtKB-SubCell"/>
</dbReference>
<dbReference type="OMA" id="PKRFVQE"/>
<dbReference type="AlphaFoldDB" id="E3NHM1"/>
<dbReference type="InterPro" id="IPR058584">
    <property type="entry name" value="IMB1_TNPO1-like_TPR"/>
</dbReference>